<keyword evidence="6 7" id="KW-0472">Membrane</keyword>
<accession>A0A7Z6UCC8</accession>
<keyword evidence="3 7" id="KW-1003">Cell membrane</keyword>
<evidence type="ECO:0000256" key="4">
    <source>
        <dbReference type="ARBA" id="ARBA00022692"/>
    </source>
</evidence>
<dbReference type="NCBIfam" id="TIGR01102">
    <property type="entry name" value="yscR"/>
    <property type="match status" value="1"/>
</dbReference>
<evidence type="ECO:0000256" key="7">
    <source>
        <dbReference type="RuleBase" id="RU362070"/>
    </source>
</evidence>
<dbReference type="InterPro" id="IPR005773">
    <property type="entry name" value="T3SS_YscR-like"/>
</dbReference>
<dbReference type="AlphaFoldDB" id="A0A7Z6UCC8"/>
<feature type="region of interest" description="Disordered" evidence="8">
    <location>
        <begin position="1"/>
        <end position="20"/>
    </location>
</feature>
<evidence type="ECO:0000313" key="9">
    <source>
        <dbReference type="EMBL" id="RMP84354.1"/>
    </source>
</evidence>
<evidence type="ECO:0000313" key="10">
    <source>
        <dbReference type="Proteomes" id="UP000282289"/>
    </source>
</evidence>
<dbReference type="EMBL" id="RBQT01000009">
    <property type="protein sequence ID" value="RMP84354.1"/>
    <property type="molecule type" value="Genomic_DNA"/>
</dbReference>
<evidence type="ECO:0000256" key="2">
    <source>
        <dbReference type="ARBA" id="ARBA00006257"/>
    </source>
</evidence>
<dbReference type="Proteomes" id="UP000282289">
    <property type="component" value="Unassembled WGS sequence"/>
</dbReference>
<dbReference type="PROSITE" id="PS01061">
    <property type="entry name" value="FLIP_2"/>
    <property type="match status" value="1"/>
</dbReference>
<gene>
    <name evidence="9" type="ORF">ALQ15_110092</name>
</gene>
<name>A0A7Z6UCC8_PSESF</name>
<feature type="transmembrane region" description="Helical" evidence="7">
    <location>
        <begin position="84"/>
        <end position="103"/>
    </location>
</feature>
<evidence type="ECO:0000256" key="8">
    <source>
        <dbReference type="SAM" id="MobiDB-lite"/>
    </source>
</evidence>
<dbReference type="PANTHER" id="PTHR30587">
    <property type="entry name" value="FLAGELLAR BIOSYNTHETIC PROTEIN FLIP"/>
    <property type="match status" value="1"/>
</dbReference>
<evidence type="ECO:0000256" key="3">
    <source>
        <dbReference type="ARBA" id="ARBA00022475"/>
    </source>
</evidence>
<feature type="transmembrane region" description="Helical" evidence="7">
    <location>
        <begin position="39"/>
        <end position="64"/>
    </location>
</feature>
<evidence type="ECO:0000256" key="6">
    <source>
        <dbReference type="ARBA" id="ARBA00023136"/>
    </source>
</evidence>
<dbReference type="PRINTS" id="PR01302">
    <property type="entry name" value="TYPE3IMPPROT"/>
</dbReference>
<feature type="transmembrane region" description="Helical" evidence="7">
    <location>
        <begin position="190"/>
        <end position="210"/>
    </location>
</feature>
<dbReference type="PROSITE" id="PS01060">
    <property type="entry name" value="FLIP_1"/>
    <property type="match status" value="1"/>
</dbReference>
<reference evidence="9 10" key="1">
    <citation type="submission" date="2018-08" db="EMBL/GenBank/DDBJ databases">
        <title>Recombination of ecologically and evolutionarily significant loci maintains genetic cohesion in the Pseudomonas syringae species complex.</title>
        <authorList>
            <person name="Dillon M."/>
            <person name="Thakur S."/>
            <person name="Almeida R.N.D."/>
            <person name="Weir B.S."/>
            <person name="Guttman D.S."/>
        </authorList>
    </citation>
    <scope>NUCLEOTIDE SEQUENCE [LARGE SCALE GENOMIC DNA]</scope>
    <source>
        <strain evidence="9 10">ICMP 19589</strain>
    </source>
</reference>
<evidence type="ECO:0000256" key="5">
    <source>
        <dbReference type="ARBA" id="ARBA00022989"/>
    </source>
</evidence>
<organism evidence="9 10">
    <name type="scientific">Pseudomonas syringae pv. actinidiae</name>
    <dbReference type="NCBI Taxonomy" id="103796"/>
    <lineage>
        <taxon>Bacteria</taxon>
        <taxon>Pseudomonadati</taxon>
        <taxon>Pseudomonadota</taxon>
        <taxon>Gammaproteobacteria</taxon>
        <taxon>Pseudomonadales</taxon>
        <taxon>Pseudomonadaceae</taxon>
        <taxon>Pseudomonas</taxon>
        <taxon>Pseudomonas syringae</taxon>
    </lineage>
</organism>
<dbReference type="GO" id="GO:0005886">
    <property type="term" value="C:plasma membrane"/>
    <property type="evidence" value="ECO:0007669"/>
    <property type="project" value="UniProtKB-SubCell"/>
</dbReference>
<feature type="transmembrane region" description="Helical" evidence="7">
    <location>
        <begin position="222"/>
        <end position="239"/>
    </location>
</feature>
<evidence type="ECO:0000256" key="1">
    <source>
        <dbReference type="ARBA" id="ARBA00004651"/>
    </source>
</evidence>
<protein>
    <submittedName>
        <fullName evidence="9">YscR</fullName>
    </submittedName>
</protein>
<dbReference type="Pfam" id="PF00813">
    <property type="entry name" value="FliP"/>
    <property type="match status" value="1"/>
</dbReference>
<dbReference type="GO" id="GO:0009306">
    <property type="term" value="P:protein secretion"/>
    <property type="evidence" value="ECO:0007669"/>
    <property type="project" value="UniProtKB-UniRule"/>
</dbReference>
<sequence>MPWRTGGGRGRTCGCRGSPGSADYPPGDPLMIMEGVNPIMLALFLGSLSLIPFLLIVCTAFLKIAMTLLITRNAIGVQQVPPNMALYGIALAATMFVMAPVAHEIQQRVHEHPLELGSADKLQASLKTVIEPLQRFMTRNTDPDVVAHLLENTQRMWPKEMADQANKNDLLLAIPAFVLSELQAGFEIGFLIYIPFIVIDLIVSNLLLALGMQMVSPMTLSLPLKLLLFVLVSGWSRLLDSLFYSYM</sequence>
<comment type="subcellular location">
    <subcellularLocation>
        <location evidence="1">Cell membrane</location>
        <topology evidence="1">Multi-pass membrane protein</topology>
    </subcellularLocation>
</comment>
<dbReference type="NCBIfam" id="NF009438">
    <property type="entry name" value="PRK12797.1"/>
    <property type="match status" value="1"/>
</dbReference>
<dbReference type="InterPro" id="IPR005838">
    <property type="entry name" value="T3SS_IM_P"/>
</dbReference>
<comment type="similarity">
    <text evidence="2 7">Belongs to the FliP/MopC/SpaP family.</text>
</comment>
<keyword evidence="4 7" id="KW-0812">Transmembrane</keyword>
<comment type="caution">
    <text evidence="9">The sequence shown here is derived from an EMBL/GenBank/DDBJ whole genome shotgun (WGS) entry which is preliminary data.</text>
</comment>
<keyword evidence="5 7" id="KW-1133">Transmembrane helix</keyword>
<proteinExistence type="inferred from homology"/>
<feature type="compositionally biased region" description="Gly residues" evidence="8">
    <location>
        <begin position="1"/>
        <end position="11"/>
    </location>
</feature>
<dbReference type="PANTHER" id="PTHR30587:SF2">
    <property type="entry name" value="SURFACE PRESENTATION OF ANTIGENS PROTEIN SPAP"/>
    <property type="match status" value="1"/>
</dbReference>